<dbReference type="Pfam" id="PF01028">
    <property type="entry name" value="Topoisom_I"/>
    <property type="match status" value="1"/>
</dbReference>
<evidence type="ECO:0000259" key="8">
    <source>
        <dbReference type="Pfam" id="PF01028"/>
    </source>
</evidence>
<evidence type="ECO:0000256" key="1">
    <source>
        <dbReference type="ARBA" id="ARBA00000213"/>
    </source>
</evidence>
<proteinExistence type="inferred from homology"/>
<dbReference type="InterPro" id="IPR035447">
    <property type="entry name" value="DNA_topo_I_N_sf"/>
</dbReference>
<dbReference type="GO" id="GO:0003917">
    <property type="term" value="F:DNA topoisomerase type I (single strand cut, ATP-independent) activity"/>
    <property type="evidence" value="ECO:0007669"/>
    <property type="project" value="UniProtKB-EC"/>
</dbReference>
<dbReference type="Proteomes" id="UP000000233">
    <property type="component" value="Chromosome"/>
</dbReference>
<accession>A4VLM5</accession>
<evidence type="ECO:0000259" key="9">
    <source>
        <dbReference type="Pfam" id="PF21338"/>
    </source>
</evidence>
<keyword evidence="11" id="KW-1185">Reference proteome</keyword>
<feature type="domain" description="DNA topoisomerase I catalytic core eukaryotic-type" evidence="8">
    <location>
        <begin position="214"/>
        <end position="430"/>
    </location>
</feature>
<evidence type="ECO:0000256" key="6">
    <source>
        <dbReference type="ARBA" id="ARBA00023235"/>
    </source>
</evidence>
<keyword evidence="5" id="KW-0238">DNA-binding</keyword>
<dbReference type="EMBL" id="CP000304">
    <property type="protein sequence ID" value="ABP79876.1"/>
    <property type="molecule type" value="Genomic_DNA"/>
</dbReference>
<dbReference type="SUPFAM" id="SSF56349">
    <property type="entry name" value="DNA breaking-rejoining enzymes"/>
    <property type="match status" value="1"/>
</dbReference>
<dbReference type="GO" id="GO:0006265">
    <property type="term" value="P:DNA topological change"/>
    <property type="evidence" value="ECO:0007669"/>
    <property type="project" value="InterPro"/>
</dbReference>
<name>A4VLM5_STUS1</name>
<dbReference type="InterPro" id="IPR049331">
    <property type="entry name" value="Top1B_N_bact"/>
</dbReference>
<gene>
    <name evidence="10" type="ordered locus">PST_2217</name>
</gene>
<dbReference type="KEGG" id="psa:PST_2217"/>
<dbReference type="AlphaFoldDB" id="A4VLM5"/>
<dbReference type="PROSITE" id="PS52038">
    <property type="entry name" value="TOPO_IB_2"/>
    <property type="match status" value="1"/>
</dbReference>
<feature type="compositionally biased region" description="Basic and acidic residues" evidence="7">
    <location>
        <begin position="43"/>
        <end position="52"/>
    </location>
</feature>
<dbReference type="Gene3D" id="1.10.132.120">
    <property type="match status" value="1"/>
</dbReference>
<protein>
    <recommendedName>
        <fullName evidence="3">DNA topoisomerase</fullName>
        <ecNumber evidence="3">5.6.2.1</ecNumber>
    </recommendedName>
</protein>
<dbReference type="InterPro" id="IPR011010">
    <property type="entry name" value="DNA_brk_join_enz"/>
</dbReference>
<dbReference type="HOGENOM" id="CLU_046978_1_1_6"/>
<comment type="catalytic activity">
    <reaction evidence="1">
        <text>ATP-independent breakage of single-stranded DNA, followed by passage and rejoining.</text>
        <dbReference type="EC" id="5.6.2.1"/>
    </reaction>
</comment>
<dbReference type="SUPFAM" id="SSF55869">
    <property type="entry name" value="DNA topoisomerase I domain"/>
    <property type="match status" value="1"/>
</dbReference>
<feature type="region of interest" description="Disordered" evidence="7">
    <location>
        <begin position="85"/>
        <end position="115"/>
    </location>
</feature>
<dbReference type="Gene3D" id="3.30.66.10">
    <property type="entry name" value="DNA topoisomerase I domain"/>
    <property type="match status" value="1"/>
</dbReference>
<dbReference type="InterPro" id="IPR001631">
    <property type="entry name" value="TopoI"/>
</dbReference>
<evidence type="ECO:0000313" key="11">
    <source>
        <dbReference type="Proteomes" id="UP000000233"/>
    </source>
</evidence>
<dbReference type="InterPro" id="IPR014711">
    <property type="entry name" value="TopoI_cat_a-hlx-sub_euk"/>
</dbReference>
<evidence type="ECO:0000256" key="3">
    <source>
        <dbReference type="ARBA" id="ARBA00012891"/>
    </source>
</evidence>
<organism evidence="10 11">
    <name type="scientific">Stutzerimonas stutzeri (strain A1501)</name>
    <name type="common">Pseudomonas stutzeri</name>
    <dbReference type="NCBI Taxonomy" id="379731"/>
    <lineage>
        <taxon>Bacteria</taxon>
        <taxon>Pseudomonadati</taxon>
        <taxon>Pseudomonadota</taxon>
        <taxon>Gammaproteobacteria</taxon>
        <taxon>Pseudomonadales</taxon>
        <taxon>Pseudomonadaceae</taxon>
        <taxon>Stutzerimonas</taxon>
    </lineage>
</organism>
<keyword evidence="4" id="KW-0799">Topoisomerase</keyword>
<dbReference type="CDD" id="cd00659">
    <property type="entry name" value="Topo_IB_C"/>
    <property type="match status" value="1"/>
</dbReference>
<evidence type="ECO:0000256" key="7">
    <source>
        <dbReference type="SAM" id="MobiDB-lite"/>
    </source>
</evidence>
<feature type="domain" description="DNA topoisomerase IB N-terminal" evidence="9">
    <location>
        <begin position="153"/>
        <end position="201"/>
    </location>
</feature>
<dbReference type="InterPro" id="IPR013500">
    <property type="entry name" value="TopoI_cat_euk"/>
</dbReference>
<reference evidence="10 11" key="1">
    <citation type="journal article" date="2008" name="Proc. Natl. Acad. Sci. U.S.A.">
        <title>Nitrogen fixation island and rhizosphere competence traits in the genome of root-associated Pseudomonas stutzeri A1501.</title>
        <authorList>
            <person name="Yan Y."/>
            <person name="Yang J."/>
            <person name="Dou Y."/>
            <person name="Chen M."/>
            <person name="Ping S."/>
            <person name="Peng J."/>
            <person name="Lu W."/>
            <person name="Zhang W."/>
            <person name="Yao Z."/>
            <person name="Li H."/>
            <person name="Liu W."/>
            <person name="He S."/>
            <person name="Geng L."/>
            <person name="Zhang X."/>
            <person name="Yang F."/>
            <person name="Yu H."/>
            <person name="Zhan Y."/>
            <person name="Li D."/>
            <person name="Lin Z."/>
            <person name="Wang Y."/>
            <person name="Elmerich C."/>
            <person name="Lin M."/>
            <person name="Jin Q."/>
        </authorList>
    </citation>
    <scope>NUCLEOTIDE SEQUENCE [LARGE SCALE GENOMIC DNA]</scope>
    <source>
        <strain evidence="10 11">A1501</strain>
    </source>
</reference>
<comment type="similarity">
    <text evidence="2">Belongs to the type IB topoisomerase family.</text>
</comment>
<dbReference type="Pfam" id="PF21338">
    <property type="entry name" value="Top1B_N_bact"/>
    <property type="match status" value="1"/>
</dbReference>
<dbReference type="GO" id="GO:0003677">
    <property type="term" value="F:DNA binding"/>
    <property type="evidence" value="ECO:0007669"/>
    <property type="project" value="UniProtKB-KW"/>
</dbReference>
<feature type="region of interest" description="Disordered" evidence="7">
    <location>
        <begin position="31"/>
        <end position="68"/>
    </location>
</feature>
<dbReference type="EC" id="5.6.2.1" evidence="3"/>
<dbReference type="Gene3D" id="3.90.15.10">
    <property type="entry name" value="Topoisomerase I, Chain A, domain 3"/>
    <property type="match status" value="1"/>
</dbReference>
<dbReference type="PRINTS" id="PR00416">
    <property type="entry name" value="EUTPISMRASEI"/>
</dbReference>
<evidence type="ECO:0000256" key="4">
    <source>
        <dbReference type="ARBA" id="ARBA00023029"/>
    </source>
</evidence>
<dbReference type="eggNOG" id="COG3569">
    <property type="taxonomic scope" value="Bacteria"/>
</dbReference>
<evidence type="ECO:0000256" key="2">
    <source>
        <dbReference type="ARBA" id="ARBA00006645"/>
    </source>
</evidence>
<evidence type="ECO:0000313" key="10">
    <source>
        <dbReference type="EMBL" id="ABP79876.1"/>
    </source>
</evidence>
<evidence type="ECO:0000256" key="5">
    <source>
        <dbReference type="ARBA" id="ARBA00023125"/>
    </source>
</evidence>
<keyword evidence="6" id="KW-0413">Isomerase</keyword>
<sequence>MIEAVRVHARRRLPSRSTAGADHAWRLLIDQRSPRNRAQARRPGGDRSEARTLSRGRRRTCRGNSPVDAQQYRKGQLSPFHRLASSLARPSGDPPSMRHDTATEPPPLAEGTRPVPLDETADTGTLLCPTLPPDLHYVDDAQPGIRRRQLRGKFAYFAPSGERIRDEEEIRRINKLAIPPAYRDVWICPDPQGHLQATGRDARGRKQYRYHPRWREIRDSDKYERMLEFGEALPKLRRDLEKHLALPGMPRDKVMALVVTLLESTLIRIGNSRYVRDNRSYGLTTLRTRHVNVSSTAVRFHFRGKSGVEHEVTLRDRRLARLMRRCMELPGQQLFQYLDEDGQRRAVSSNDVNLYLREMTGRDFTAKDYRTWAGSALALERLRKLDASSASVARQNLVETVKQVASQLGNTPAVCRQCYIHPAILQAFSDGELVKLRAARKRKWLSAEEVALLAFLRKAAD</sequence>